<dbReference type="InterPro" id="IPR012466">
    <property type="entry name" value="NECAP_PHear"/>
</dbReference>
<evidence type="ECO:0000259" key="1">
    <source>
        <dbReference type="Pfam" id="PF07933"/>
    </source>
</evidence>
<dbReference type="EMBL" id="WJXA01000012">
    <property type="protein sequence ID" value="KAF7124613.1"/>
    <property type="molecule type" value="Genomic_DNA"/>
</dbReference>
<dbReference type="Proteomes" id="UP000626092">
    <property type="component" value="Unassembled WGS sequence"/>
</dbReference>
<dbReference type="Pfam" id="PF07933">
    <property type="entry name" value="DUF1681"/>
    <property type="match status" value="1"/>
</dbReference>
<sequence length="147" mass="17254">MDGVAATTLQSILHRLHQAAERSDRSSDQINHRRRLPMSIEDNEESLEHTLLVVREVFVFKIPPRSTSGDYKCNEWLQSDKIWTSHLLIVSCHDRCKIHLVSKFQAPSKFLSSTWMFELHLIPIGRFYWDDWLLSWAVKEFNRGAAF</sequence>
<dbReference type="AlphaFoldDB" id="A0A834G4K2"/>
<accession>A0A834G4K2</accession>
<protein>
    <recommendedName>
        <fullName evidence="1">NECAP PHear domain-containing protein</fullName>
    </recommendedName>
</protein>
<proteinExistence type="predicted"/>
<keyword evidence="3" id="KW-1185">Reference proteome</keyword>
<dbReference type="GO" id="GO:0030125">
    <property type="term" value="C:clathrin vesicle coat"/>
    <property type="evidence" value="ECO:0007669"/>
    <property type="project" value="TreeGrafter"/>
</dbReference>
<feature type="domain" description="NECAP PHear" evidence="1">
    <location>
        <begin position="48"/>
        <end position="103"/>
    </location>
</feature>
<comment type="caution">
    <text evidence="2">The sequence shown here is derived from an EMBL/GenBank/DDBJ whole genome shotgun (WGS) entry which is preliminary data.</text>
</comment>
<evidence type="ECO:0000313" key="2">
    <source>
        <dbReference type="EMBL" id="KAF7124613.1"/>
    </source>
</evidence>
<dbReference type="PANTHER" id="PTHR12847">
    <property type="entry name" value="ATP-BINDING CASSETTE ABC TRANSPORTER-RELATED"/>
    <property type="match status" value="1"/>
</dbReference>
<evidence type="ECO:0000313" key="3">
    <source>
        <dbReference type="Proteomes" id="UP000626092"/>
    </source>
</evidence>
<dbReference type="PANTHER" id="PTHR12847:SF3">
    <property type="entry name" value="EAR-BINDING COAT-ASSOCIATED PROTEIN 2, PUTATIVE, EXPRESSED-RELATED"/>
    <property type="match status" value="1"/>
</dbReference>
<dbReference type="GO" id="GO:0006897">
    <property type="term" value="P:endocytosis"/>
    <property type="evidence" value="ECO:0007669"/>
    <property type="project" value="InterPro"/>
</dbReference>
<dbReference type="Gene3D" id="2.30.29.30">
    <property type="entry name" value="Pleckstrin-homology domain (PH domain)/Phosphotyrosine-binding domain (PTB)"/>
    <property type="match status" value="1"/>
</dbReference>
<organism evidence="2 3">
    <name type="scientific">Rhododendron simsii</name>
    <name type="common">Sims's rhododendron</name>
    <dbReference type="NCBI Taxonomy" id="118357"/>
    <lineage>
        <taxon>Eukaryota</taxon>
        <taxon>Viridiplantae</taxon>
        <taxon>Streptophyta</taxon>
        <taxon>Embryophyta</taxon>
        <taxon>Tracheophyta</taxon>
        <taxon>Spermatophyta</taxon>
        <taxon>Magnoliopsida</taxon>
        <taxon>eudicotyledons</taxon>
        <taxon>Gunneridae</taxon>
        <taxon>Pentapetalae</taxon>
        <taxon>asterids</taxon>
        <taxon>Ericales</taxon>
        <taxon>Ericaceae</taxon>
        <taxon>Ericoideae</taxon>
        <taxon>Rhodoreae</taxon>
        <taxon>Rhododendron</taxon>
    </lineage>
</organism>
<gene>
    <name evidence="2" type="ORF">RHSIM_Rhsim12G0095200</name>
</gene>
<dbReference type="OrthoDB" id="19045at2759"/>
<dbReference type="SUPFAM" id="SSF50729">
    <property type="entry name" value="PH domain-like"/>
    <property type="match status" value="1"/>
</dbReference>
<name>A0A834G4K2_RHOSS</name>
<reference evidence="2" key="1">
    <citation type="submission" date="2019-11" db="EMBL/GenBank/DDBJ databases">
        <authorList>
            <person name="Liu Y."/>
            <person name="Hou J."/>
            <person name="Li T.-Q."/>
            <person name="Guan C.-H."/>
            <person name="Wu X."/>
            <person name="Wu H.-Z."/>
            <person name="Ling F."/>
            <person name="Zhang R."/>
            <person name="Shi X.-G."/>
            <person name="Ren J.-P."/>
            <person name="Chen E.-F."/>
            <person name="Sun J.-M."/>
        </authorList>
    </citation>
    <scope>NUCLEOTIDE SEQUENCE</scope>
    <source>
        <strain evidence="2">Adult_tree_wgs_1</strain>
        <tissue evidence="2">Leaves</tissue>
    </source>
</reference>
<dbReference type="InterPro" id="IPR011993">
    <property type="entry name" value="PH-like_dom_sf"/>
</dbReference>